<evidence type="ECO:0000259" key="2">
    <source>
        <dbReference type="Pfam" id="PF13239"/>
    </source>
</evidence>
<evidence type="ECO:0000313" key="4">
    <source>
        <dbReference type="Proteomes" id="UP001301797"/>
    </source>
</evidence>
<evidence type="ECO:0000313" key="3">
    <source>
        <dbReference type="EMBL" id="WOF16400.1"/>
    </source>
</evidence>
<dbReference type="InterPro" id="IPR025698">
    <property type="entry name" value="2TM_dom"/>
</dbReference>
<feature type="transmembrane region" description="Helical" evidence="1">
    <location>
        <begin position="20"/>
        <end position="41"/>
    </location>
</feature>
<name>A0AA97FBK4_9EURY</name>
<dbReference type="AlphaFoldDB" id="A0AA97FBK4"/>
<dbReference type="GeneID" id="85229824"/>
<keyword evidence="1" id="KW-0472">Membrane</keyword>
<gene>
    <name evidence="3" type="ORF">F1737_06610</name>
</gene>
<keyword evidence="1" id="KW-1133">Transmembrane helix</keyword>
<dbReference type="EMBL" id="CP043875">
    <property type="protein sequence ID" value="WOF16400.1"/>
    <property type="molecule type" value="Genomic_DNA"/>
</dbReference>
<organism evidence="3 4">
    <name type="scientific">Methanochimaera problematica</name>
    <dbReference type="NCBI Taxonomy" id="2609417"/>
    <lineage>
        <taxon>Archaea</taxon>
        <taxon>Methanobacteriati</taxon>
        <taxon>Methanobacteriota</taxon>
        <taxon>Stenosarchaea group</taxon>
        <taxon>Methanomicrobia</taxon>
        <taxon>Methanomicrobiales</taxon>
        <taxon>Methanomicrobiaceae</taxon>
        <taxon>Methanochimaera</taxon>
    </lineage>
</organism>
<protein>
    <submittedName>
        <fullName evidence="3">2TM domain-containing protein</fullName>
    </submittedName>
</protein>
<proteinExistence type="predicted"/>
<evidence type="ECO:0000256" key="1">
    <source>
        <dbReference type="SAM" id="Phobius"/>
    </source>
</evidence>
<dbReference type="Proteomes" id="UP001301797">
    <property type="component" value="Chromosome"/>
</dbReference>
<sequence length="92" mass="10929">MDEEKAYIRAKEKVGNLKEFYSHLSAYIIVNVILALINLITSPQSLWFYWITLFWGIAVLIHGWNTFSSNSLLGKDWEDQKIKEYMEKERKN</sequence>
<feature type="transmembrane region" description="Helical" evidence="1">
    <location>
        <begin position="47"/>
        <end position="67"/>
    </location>
</feature>
<reference evidence="3 4" key="1">
    <citation type="submission" date="2019-09" db="EMBL/GenBank/DDBJ databases">
        <title>The complete genome of Methanoplanus sp. FWC-SCC4.</title>
        <authorList>
            <person name="Chen S.-C."/>
            <person name="Zhou Y.-Z."/>
            <person name="Lai M.-C."/>
        </authorList>
    </citation>
    <scope>NUCLEOTIDE SEQUENCE [LARGE SCALE GENOMIC DNA]</scope>
    <source>
        <strain evidence="3 4">FWC-SCC4</strain>
    </source>
</reference>
<keyword evidence="1" id="KW-0812">Transmembrane</keyword>
<feature type="domain" description="2TM" evidence="2">
    <location>
        <begin position="9"/>
        <end position="87"/>
    </location>
</feature>
<accession>A0AA97FBK4</accession>
<dbReference type="RefSeq" id="WP_317135814.1">
    <property type="nucleotide sequence ID" value="NZ_CP043875.1"/>
</dbReference>
<dbReference type="KEGG" id="mefw:F1737_06610"/>
<dbReference type="Pfam" id="PF13239">
    <property type="entry name" value="2TM"/>
    <property type="match status" value="1"/>
</dbReference>
<keyword evidence="4" id="KW-1185">Reference proteome</keyword>